<keyword evidence="5 8" id="KW-0812">Transmembrane</keyword>
<reference evidence="9 10" key="1">
    <citation type="submission" date="2017-06" db="EMBL/GenBank/DDBJ databases">
        <authorList>
            <consortium name="Pathogen Informatics"/>
        </authorList>
    </citation>
    <scope>NUCLEOTIDE SEQUENCE [LARGE SCALE GENOMIC DNA]</scope>
    <source>
        <strain evidence="9 10">NCTC13039</strain>
    </source>
</reference>
<organism evidence="9 10">
    <name type="scientific">Dermatophilus congolensis</name>
    <dbReference type="NCBI Taxonomy" id="1863"/>
    <lineage>
        <taxon>Bacteria</taxon>
        <taxon>Bacillati</taxon>
        <taxon>Actinomycetota</taxon>
        <taxon>Actinomycetes</taxon>
        <taxon>Micrococcales</taxon>
        <taxon>Dermatophilaceae</taxon>
        <taxon>Dermatophilus</taxon>
    </lineage>
</organism>
<dbReference type="InterPro" id="IPR000522">
    <property type="entry name" value="ABC_transptr_permease_BtuC"/>
</dbReference>
<evidence type="ECO:0000256" key="3">
    <source>
        <dbReference type="ARBA" id="ARBA00022448"/>
    </source>
</evidence>
<keyword evidence="10" id="KW-1185">Reference proteome</keyword>
<dbReference type="GO" id="GO:0033214">
    <property type="term" value="P:siderophore-iron import into cell"/>
    <property type="evidence" value="ECO:0007669"/>
    <property type="project" value="TreeGrafter"/>
</dbReference>
<evidence type="ECO:0000256" key="5">
    <source>
        <dbReference type="ARBA" id="ARBA00022692"/>
    </source>
</evidence>
<feature type="transmembrane region" description="Helical" evidence="8">
    <location>
        <begin position="74"/>
        <end position="92"/>
    </location>
</feature>
<evidence type="ECO:0000256" key="1">
    <source>
        <dbReference type="ARBA" id="ARBA00004651"/>
    </source>
</evidence>
<dbReference type="Pfam" id="PF01032">
    <property type="entry name" value="FecCD"/>
    <property type="match status" value="1"/>
</dbReference>
<evidence type="ECO:0000256" key="8">
    <source>
        <dbReference type="SAM" id="Phobius"/>
    </source>
</evidence>
<evidence type="ECO:0000313" key="10">
    <source>
        <dbReference type="Proteomes" id="UP000242637"/>
    </source>
</evidence>
<dbReference type="FunFam" id="1.10.3470.10:FF:000001">
    <property type="entry name" value="Vitamin B12 ABC transporter permease BtuC"/>
    <property type="match status" value="1"/>
</dbReference>
<feature type="transmembrane region" description="Helical" evidence="8">
    <location>
        <begin position="208"/>
        <end position="229"/>
    </location>
</feature>
<evidence type="ECO:0000256" key="6">
    <source>
        <dbReference type="ARBA" id="ARBA00022989"/>
    </source>
</evidence>
<evidence type="ECO:0000256" key="4">
    <source>
        <dbReference type="ARBA" id="ARBA00022475"/>
    </source>
</evidence>
<dbReference type="GO" id="GO:0005886">
    <property type="term" value="C:plasma membrane"/>
    <property type="evidence" value="ECO:0007669"/>
    <property type="project" value="UniProtKB-SubCell"/>
</dbReference>
<sequence>MRHGITLGPIGFEFRPRVLVVVSILVLGCFLAVIGSVMLGTVPIVFGTALRELVGLPSDASAGLIIRELRLPRALVAIFAGAAFGFAGAVFQTVTRNPLASPDLIGISAGAGAGAVATILFGGFTSAAAASVGVVPWGALVGGVIAAGVIHLCASRSGSVSGYRFVLVGLAMSGALAALTRWMLARADITEASRAMVWLVGSLNGRSAVHVLWILSALVVCVPLLCALARPYRMLSHDEDTACSLGMPLHRVRAVLLLAATVLTAMATAVCGPVGFVALCAPQIARRLTGRPGIPLLSSGILGALLLSLADLCGRTVAAPIELPVGIVTGVLGAPYLLLMLAMANRAGSGG</sequence>
<dbReference type="AlphaFoldDB" id="A0A239VD38"/>
<dbReference type="RefSeq" id="WP_051277729.1">
    <property type="nucleotide sequence ID" value="NZ_JAAFNI010000001.1"/>
</dbReference>
<dbReference type="GO" id="GO:0022857">
    <property type="term" value="F:transmembrane transporter activity"/>
    <property type="evidence" value="ECO:0007669"/>
    <property type="project" value="InterPro"/>
</dbReference>
<dbReference type="EMBL" id="LT906453">
    <property type="protein sequence ID" value="SNV19819.1"/>
    <property type="molecule type" value="Genomic_DNA"/>
</dbReference>
<evidence type="ECO:0000256" key="2">
    <source>
        <dbReference type="ARBA" id="ARBA00007935"/>
    </source>
</evidence>
<evidence type="ECO:0000256" key="7">
    <source>
        <dbReference type="ARBA" id="ARBA00023136"/>
    </source>
</evidence>
<dbReference type="Gene3D" id="1.10.3470.10">
    <property type="entry name" value="ABC transporter involved in vitamin B12 uptake, BtuC"/>
    <property type="match status" value="1"/>
</dbReference>
<keyword evidence="7 8" id="KW-0472">Membrane</keyword>
<gene>
    <name evidence="9" type="primary">feuC_1</name>
    <name evidence="9" type="ORF">SAMEA4475696_00824</name>
</gene>
<feature type="transmembrane region" description="Helical" evidence="8">
    <location>
        <begin position="165"/>
        <end position="184"/>
    </location>
</feature>
<evidence type="ECO:0000313" key="9">
    <source>
        <dbReference type="EMBL" id="SNV19819.1"/>
    </source>
</evidence>
<dbReference type="PANTHER" id="PTHR30472">
    <property type="entry name" value="FERRIC ENTEROBACTIN TRANSPORT SYSTEM PERMEASE PROTEIN"/>
    <property type="match status" value="1"/>
</dbReference>
<keyword evidence="4" id="KW-1003">Cell membrane</keyword>
<dbReference type="KEGG" id="dco:SAMEA4475696_0824"/>
<dbReference type="GeneID" id="63459077"/>
<keyword evidence="3" id="KW-0813">Transport</keyword>
<dbReference type="PANTHER" id="PTHR30472:SF24">
    <property type="entry name" value="FERRIC ENTEROBACTIN TRANSPORT SYSTEM PERMEASE PROTEIN FEPG"/>
    <property type="match status" value="1"/>
</dbReference>
<proteinExistence type="inferred from homology"/>
<feature type="transmembrane region" description="Helical" evidence="8">
    <location>
        <begin position="325"/>
        <end position="344"/>
    </location>
</feature>
<protein>
    <submittedName>
        <fullName evidence="9">Iron-uptake system permease protein FeuC</fullName>
    </submittedName>
</protein>
<dbReference type="PROSITE" id="PS51257">
    <property type="entry name" value="PROKAR_LIPOPROTEIN"/>
    <property type="match status" value="1"/>
</dbReference>
<feature type="transmembrane region" description="Helical" evidence="8">
    <location>
        <begin position="104"/>
        <end position="128"/>
    </location>
</feature>
<feature type="transmembrane region" description="Helical" evidence="8">
    <location>
        <begin position="134"/>
        <end position="153"/>
    </location>
</feature>
<dbReference type="SUPFAM" id="SSF81345">
    <property type="entry name" value="ABC transporter involved in vitamin B12 uptake, BtuC"/>
    <property type="match status" value="1"/>
</dbReference>
<dbReference type="InterPro" id="IPR037294">
    <property type="entry name" value="ABC_BtuC-like"/>
</dbReference>
<comment type="similarity">
    <text evidence="2">Belongs to the binding-protein-dependent transport system permease family. FecCD subfamily.</text>
</comment>
<feature type="transmembrane region" description="Helical" evidence="8">
    <location>
        <begin position="294"/>
        <end position="313"/>
    </location>
</feature>
<accession>A0A239VD38</accession>
<keyword evidence="6 8" id="KW-1133">Transmembrane helix</keyword>
<dbReference type="STRING" id="1121387.GCA_000429885_02343"/>
<name>A0A239VD38_9MICO</name>
<feature type="transmembrane region" description="Helical" evidence="8">
    <location>
        <begin position="20"/>
        <end position="46"/>
    </location>
</feature>
<comment type="subcellular location">
    <subcellularLocation>
        <location evidence="1">Cell membrane</location>
        <topology evidence="1">Multi-pass membrane protein</topology>
    </subcellularLocation>
</comment>
<dbReference type="OrthoDB" id="4455417at2"/>
<dbReference type="Proteomes" id="UP000242637">
    <property type="component" value="Chromosome 1"/>
</dbReference>
<dbReference type="CDD" id="cd06550">
    <property type="entry name" value="TM_ABC_iron-siderophores_like"/>
    <property type="match status" value="1"/>
</dbReference>
<feature type="transmembrane region" description="Helical" evidence="8">
    <location>
        <begin position="254"/>
        <end position="279"/>
    </location>
</feature>